<evidence type="ECO:0000313" key="3">
    <source>
        <dbReference type="Proteomes" id="UP001179363"/>
    </source>
</evidence>
<dbReference type="RefSeq" id="WP_236134689.1">
    <property type="nucleotide sequence ID" value="NZ_JAKGTH010000011.1"/>
</dbReference>
<feature type="chain" id="PRO_5045915520" evidence="1">
    <location>
        <begin position="19"/>
        <end position="381"/>
    </location>
</feature>
<dbReference type="Proteomes" id="UP001179363">
    <property type="component" value="Unassembled WGS sequence"/>
</dbReference>
<evidence type="ECO:0000256" key="1">
    <source>
        <dbReference type="SAM" id="SignalP"/>
    </source>
</evidence>
<name>A0ABS9EI84_9FLAO</name>
<dbReference type="Pfam" id="PF07642">
    <property type="entry name" value="BBP2"/>
    <property type="match status" value="1"/>
</dbReference>
<dbReference type="InterPro" id="IPR011486">
    <property type="entry name" value="BBP2"/>
</dbReference>
<reference evidence="2" key="1">
    <citation type="submission" date="2022-01" db="EMBL/GenBank/DDBJ databases">
        <title>Gillisia lutea sp. nov., isolated from marine plastic residues from the Malvarosa beach (Valencia, Spain).</title>
        <authorList>
            <person name="Vidal-Verdu A."/>
            <person name="Molina-Menor E."/>
            <person name="Satari L."/>
            <person name="Pascual J."/>
            <person name="Pereto J."/>
            <person name="Porcar M."/>
        </authorList>
    </citation>
    <scope>NUCLEOTIDE SEQUENCE</scope>
    <source>
        <strain evidence="2">M10.2A</strain>
    </source>
</reference>
<keyword evidence="1" id="KW-0732">Signal</keyword>
<gene>
    <name evidence="2" type="ORF">L1I30_12795</name>
</gene>
<accession>A0ABS9EI84</accession>
<dbReference type="SUPFAM" id="SSF56935">
    <property type="entry name" value="Porins"/>
    <property type="match status" value="1"/>
</dbReference>
<proteinExistence type="predicted"/>
<evidence type="ECO:0000313" key="2">
    <source>
        <dbReference type="EMBL" id="MCF4102546.1"/>
    </source>
</evidence>
<comment type="caution">
    <text evidence="2">The sequence shown here is derived from an EMBL/GenBank/DDBJ whole genome shotgun (WGS) entry which is preliminary data.</text>
</comment>
<dbReference type="EMBL" id="JAKGTH010000011">
    <property type="protein sequence ID" value="MCF4102546.1"/>
    <property type="molecule type" value="Genomic_DNA"/>
</dbReference>
<feature type="signal peptide" evidence="1">
    <location>
        <begin position="1"/>
        <end position="18"/>
    </location>
</feature>
<protein>
    <submittedName>
        <fullName evidence="2">Porin</fullName>
    </submittedName>
</protein>
<keyword evidence="3" id="KW-1185">Reference proteome</keyword>
<organism evidence="2 3">
    <name type="scientific">Gillisia lutea</name>
    <dbReference type="NCBI Taxonomy" id="2909668"/>
    <lineage>
        <taxon>Bacteria</taxon>
        <taxon>Pseudomonadati</taxon>
        <taxon>Bacteroidota</taxon>
        <taxon>Flavobacteriia</taxon>
        <taxon>Flavobacteriales</taxon>
        <taxon>Flavobacteriaceae</taxon>
        <taxon>Gillisia</taxon>
    </lineage>
</organism>
<sequence>MKKIYLPFVLLFALNSYAQEEDAPTKKFNISGSADVYARFNLNSFNRNYDDIDAPAPATSFANHPGFALGMANVIMSYETGKVGAVVDLAYGPRGEDAVFNSIGSSNIINQLYVYWNVSDKVTLSLGNWNTYLGYEVISPTANFNYSTSYMFSYGPFSHTGIKADFALSNEFSAMVAVMNPTDYTEFNPAGTYTLGAQLGYAKDAGSAYLNFLYGDQDGKLDGKGNNGGDVSAGSTFQVDLTAGLDVSDEFYLGFNTTYNTTSTGETFTDTGIQDVDGDDYGFYGAAVYLQYSLSETFALGTRAEYFKEFNGGAGALGVYDSDGDAGVFAVTLSGNIVLGDLMLIPEVRLDSADQDIFTNTDIDGTQESLASLLLAAVYKF</sequence>